<dbReference type="FunFam" id="3.30.160.60:FF:001119">
    <property type="entry name" value="zinc finger protein 408"/>
    <property type="match status" value="1"/>
</dbReference>
<feature type="compositionally biased region" description="Basic residues" evidence="10">
    <location>
        <begin position="821"/>
        <end position="832"/>
    </location>
</feature>
<dbReference type="PANTHER" id="PTHR24381:SF445">
    <property type="entry name" value="GASTRULA ZINC FINGER PROTEIN XLCGF28.1-LIKE-RELATED"/>
    <property type="match status" value="1"/>
</dbReference>
<feature type="domain" description="C2H2-type" evidence="11">
    <location>
        <begin position="772"/>
        <end position="799"/>
    </location>
</feature>
<evidence type="ECO:0000256" key="9">
    <source>
        <dbReference type="PROSITE-ProRule" id="PRU00042"/>
    </source>
</evidence>
<feature type="domain" description="C2H2-type" evidence="11">
    <location>
        <begin position="975"/>
        <end position="1002"/>
    </location>
</feature>
<feature type="region of interest" description="Disordered" evidence="10">
    <location>
        <begin position="734"/>
        <end position="758"/>
    </location>
</feature>
<keyword evidence="4 9" id="KW-0863">Zinc-finger</keyword>
<keyword evidence="3" id="KW-0677">Repeat</keyword>
<evidence type="ECO:0000256" key="6">
    <source>
        <dbReference type="ARBA" id="ARBA00023015"/>
    </source>
</evidence>
<evidence type="ECO:0000313" key="12">
    <source>
        <dbReference type="EMBL" id="KAK2153257.1"/>
    </source>
</evidence>
<accession>A0AAD9JI83</accession>
<keyword evidence="5" id="KW-0862">Zinc</keyword>
<feature type="domain" description="C2H2-type" evidence="11">
    <location>
        <begin position="947"/>
        <end position="974"/>
    </location>
</feature>
<dbReference type="InterPro" id="IPR013087">
    <property type="entry name" value="Znf_C2H2_type"/>
</dbReference>
<dbReference type="InterPro" id="IPR036236">
    <property type="entry name" value="Znf_C2H2_sf"/>
</dbReference>
<evidence type="ECO:0000313" key="13">
    <source>
        <dbReference type="Proteomes" id="UP001208570"/>
    </source>
</evidence>
<dbReference type="SUPFAM" id="SSF57667">
    <property type="entry name" value="beta-beta-alpha zinc fingers"/>
    <property type="match status" value="4"/>
</dbReference>
<feature type="domain" description="C2H2-type" evidence="11">
    <location>
        <begin position="919"/>
        <end position="946"/>
    </location>
</feature>
<evidence type="ECO:0000256" key="5">
    <source>
        <dbReference type="ARBA" id="ARBA00022833"/>
    </source>
</evidence>
<feature type="domain" description="C2H2-type" evidence="11">
    <location>
        <begin position="1031"/>
        <end position="1058"/>
    </location>
</feature>
<evidence type="ECO:0000256" key="4">
    <source>
        <dbReference type="ARBA" id="ARBA00022771"/>
    </source>
</evidence>
<keyword evidence="7" id="KW-0804">Transcription</keyword>
<organism evidence="12 13">
    <name type="scientific">Paralvinella palmiformis</name>
    <dbReference type="NCBI Taxonomy" id="53620"/>
    <lineage>
        <taxon>Eukaryota</taxon>
        <taxon>Metazoa</taxon>
        <taxon>Spiralia</taxon>
        <taxon>Lophotrochozoa</taxon>
        <taxon>Annelida</taxon>
        <taxon>Polychaeta</taxon>
        <taxon>Sedentaria</taxon>
        <taxon>Canalipalpata</taxon>
        <taxon>Terebellida</taxon>
        <taxon>Terebelliformia</taxon>
        <taxon>Alvinellidae</taxon>
        <taxon>Paralvinella</taxon>
    </lineage>
</organism>
<keyword evidence="13" id="KW-1185">Reference proteome</keyword>
<evidence type="ECO:0000256" key="10">
    <source>
        <dbReference type="SAM" id="MobiDB-lite"/>
    </source>
</evidence>
<dbReference type="Gene3D" id="3.30.160.60">
    <property type="entry name" value="Classic Zinc Finger"/>
    <property type="match status" value="8"/>
</dbReference>
<evidence type="ECO:0000256" key="8">
    <source>
        <dbReference type="ARBA" id="ARBA00023242"/>
    </source>
</evidence>
<dbReference type="FunFam" id="3.30.160.60:FF:002343">
    <property type="entry name" value="Zinc finger protein 33A"/>
    <property type="match status" value="1"/>
</dbReference>
<dbReference type="Pfam" id="PF00096">
    <property type="entry name" value="zf-C2H2"/>
    <property type="match status" value="7"/>
</dbReference>
<comment type="caution">
    <text evidence="12">The sequence shown here is derived from an EMBL/GenBank/DDBJ whole genome shotgun (WGS) entry which is preliminary data.</text>
</comment>
<dbReference type="FunFam" id="3.30.160.60:FF:000072">
    <property type="entry name" value="zinc finger protein 143 isoform X1"/>
    <property type="match status" value="1"/>
</dbReference>
<dbReference type="Proteomes" id="UP001208570">
    <property type="component" value="Unassembled WGS sequence"/>
</dbReference>
<feature type="domain" description="C2H2-type" evidence="11">
    <location>
        <begin position="863"/>
        <end position="890"/>
    </location>
</feature>
<dbReference type="GO" id="GO:0000977">
    <property type="term" value="F:RNA polymerase II transcription regulatory region sequence-specific DNA binding"/>
    <property type="evidence" value="ECO:0007669"/>
    <property type="project" value="TreeGrafter"/>
</dbReference>
<protein>
    <recommendedName>
        <fullName evidence="11">C2H2-type domain-containing protein</fullName>
    </recommendedName>
</protein>
<dbReference type="FunFam" id="3.30.160.60:FF:001289">
    <property type="entry name" value="Zinc finger protein 574"/>
    <property type="match status" value="1"/>
</dbReference>
<feature type="domain" description="C2H2-type" evidence="11">
    <location>
        <begin position="1059"/>
        <end position="1086"/>
    </location>
</feature>
<evidence type="ECO:0000256" key="2">
    <source>
        <dbReference type="ARBA" id="ARBA00022723"/>
    </source>
</evidence>
<evidence type="ECO:0000256" key="7">
    <source>
        <dbReference type="ARBA" id="ARBA00023163"/>
    </source>
</evidence>
<dbReference type="GO" id="GO:0005634">
    <property type="term" value="C:nucleus"/>
    <property type="evidence" value="ECO:0007669"/>
    <property type="project" value="UniProtKB-SubCell"/>
</dbReference>
<keyword evidence="2" id="KW-0479">Metal-binding</keyword>
<dbReference type="SMART" id="SM00355">
    <property type="entry name" value="ZnF_C2H2"/>
    <property type="match status" value="9"/>
</dbReference>
<comment type="subcellular location">
    <subcellularLocation>
        <location evidence="1">Nucleus</location>
    </subcellularLocation>
</comment>
<dbReference type="EMBL" id="JAODUP010000303">
    <property type="protein sequence ID" value="KAK2153257.1"/>
    <property type="molecule type" value="Genomic_DNA"/>
</dbReference>
<dbReference type="FunFam" id="3.30.160.60:FF:000514">
    <property type="entry name" value="Uncharacterized protein"/>
    <property type="match status" value="1"/>
</dbReference>
<feature type="domain" description="C2H2-type" evidence="11">
    <location>
        <begin position="891"/>
        <end position="918"/>
    </location>
</feature>
<dbReference type="PROSITE" id="PS50157">
    <property type="entry name" value="ZINC_FINGER_C2H2_2"/>
    <property type="match status" value="9"/>
</dbReference>
<feature type="region of interest" description="Disordered" evidence="10">
    <location>
        <begin position="821"/>
        <end position="856"/>
    </location>
</feature>
<evidence type="ECO:0000259" key="11">
    <source>
        <dbReference type="PROSITE" id="PS50157"/>
    </source>
</evidence>
<feature type="region of interest" description="Disordered" evidence="10">
    <location>
        <begin position="52"/>
        <end position="87"/>
    </location>
</feature>
<feature type="region of interest" description="Disordered" evidence="10">
    <location>
        <begin position="1"/>
        <end position="27"/>
    </location>
</feature>
<keyword evidence="8" id="KW-0539">Nucleus</keyword>
<sequence length="1156" mass="128164">MADQHPVESTTDPPTTETERAYRISNTPWAVSSGHLQAPVVSDARYHMPQATVSPPWGGSVHPPPLLSPDGYNSRIEPGHRTSIHSSQAYTPADIDIGENYGSAYHLDSFRRLGLGQGIGYRVSSAAHSTRPGMLPESYARTYIGHESYGRNYIAAYSDARTSLEPDSHYRTVAGQDDYPRTDIEQDSYARQTGSEFYLRGNPVGARFESGAGTNAKCVESTTPNSEQTPSTLSTVIPCNGMYTSSEAKIPNSHDAACYSGSGNIAQLGLTNLESASKSNTEMAPICDARASNGCDPEHESPYRVETAVELDPGSGSAHESNQSIHSGLEDETRTSSPRDTDENPDHLSDNQNRELEANCDTSGETVSTCLAYKDRSEDVTTSQKEEVHDFVASHPGIVSEQAEEHLSHLTDVGKRESSDEIRDLSEEMKNAVLSYKQEHQDSSDSEMVDYFSEKWHLTLNKDVITRILTDGSSELATDTNGKSESEDNVSEKADPEDEAPEMSSEMKKEIFLHKTTHHNVNVNEIANHFSERWGVEVTKEIVLNICKEYDHQVLNNAQDIKNSSEEEEDNTASPLYWTREKAVASGDDISEEASCQDGYDNSLAKLVPVTVEEAREGLMKAIAYFMATPSIADGHVQTLWNILHYLDGQDESTVHSEKDSSSDEENSPQVNYSELVNIKQEISEADCSADAAEAGVSENLKSENVCTSVSAGSCRIPKVRSSKCNISGPLRRKLTKKRRGASVKTGSREEKSPDGNEISITDVKVDVDQRLKCPECDDSFIEFTQLLDHITRHSEEKLILAHSCGGGGDLSLDNNSHVLRPRTRSHGRGRPRCATGDNSSQNVAGESKTGMSPKRRRRIKLQNCTLCGRQFNDYSNFRRHLRLHAGLKPHKCPTCGVSFIESNALKKHMRTHTGEKPYLCTTCGKRVTTLAGLQSHARLHTGEKPFKCSVCGKDFAQSSSLKRHTVIHTGERPYGCPQCGKNFPRSEDLKMHIRTHTGQKPYKCLVCGKCFIKSSYLHKHARIHTGEKPYKCTTCGEAFAQSDILAKHIRVHTGERPYCCTVCGKTFTQSGSLYHHMKMHKQHHPNQQRKKVSIHLPEEAETKINNLSESVTTSPEGEHLRFPALSHRLSNNSAMPQMSVFPDTSRHYLNQWRPY</sequence>
<gene>
    <name evidence="12" type="ORF">LSH36_303g03030</name>
</gene>
<dbReference type="AlphaFoldDB" id="A0AAD9JI83"/>
<evidence type="ECO:0000256" key="1">
    <source>
        <dbReference type="ARBA" id="ARBA00004123"/>
    </source>
</evidence>
<feature type="compositionally biased region" description="Low complexity" evidence="10">
    <location>
        <begin position="7"/>
        <end position="16"/>
    </location>
</feature>
<feature type="domain" description="C2H2-type" evidence="11">
    <location>
        <begin position="1003"/>
        <end position="1030"/>
    </location>
</feature>
<feature type="compositionally biased region" description="Basic and acidic residues" evidence="10">
    <location>
        <begin position="328"/>
        <end position="357"/>
    </location>
</feature>
<dbReference type="PROSITE" id="PS00028">
    <property type="entry name" value="ZINC_FINGER_C2H2_1"/>
    <property type="match status" value="9"/>
</dbReference>
<evidence type="ECO:0000256" key="3">
    <source>
        <dbReference type="ARBA" id="ARBA00022737"/>
    </source>
</evidence>
<proteinExistence type="predicted"/>
<name>A0AAD9JI83_9ANNE</name>
<reference evidence="12" key="1">
    <citation type="journal article" date="2023" name="Mol. Biol. Evol.">
        <title>Third-Generation Sequencing Reveals the Adaptive Role of the Epigenome in Three Deep-Sea Polychaetes.</title>
        <authorList>
            <person name="Perez M."/>
            <person name="Aroh O."/>
            <person name="Sun Y."/>
            <person name="Lan Y."/>
            <person name="Juniper S.K."/>
            <person name="Young C.R."/>
            <person name="Angers B."/>
            <person name="Qian P.Y."/>
        </authorList>
    </citation>
    <scope>NUCLEOTIDE SEQUENCE</scope>
    <source>
        <strain evidence="12">P08H-3</strain>
    </source>
</reference>
<keyword evidence="6" id="KW-0805">Transcription regulation</keyword>
<dbReference type="FunFam" id="3.30.160.60:FF:000446">
    <property type="entry name" value="Zinc finger protein"/>
    <property type="match status" value="1"/>
</dbReference>
<dbReference type="GO" id="GO:0008270">
    <property type="term" value="F:zinc ion binding"/>
    <property type="evidence" value="ECO:0007669"/>
    <property type="project" value="UniProtKB-KW"/>
</dbReference>
<feature type="region of interest" description="Disordered" evidence="10">
    <location>
        <begin position="310"/>
        <end position="364"/>
    </location>
</feature>
<dbReference type="PANTHER" id="PTHR24381">
    <property type="entry name" value="ZINC FINGER PROTEIN"/>
    <property type="match status" value="1"/>
</dbReference>
<dbReference type="GO" id="GO:0000981">
    <property type="term" value="F:DNA-binding transcription factor activity, RNA polymerase II-specific"/>
    <property type="evidence" value="ECO:0007669"/>
    <property type="project" value="TreeGrafter"/>
</dbReference>
<feature type="region of interest" description="Disordered" evidence="10">
    <location>
        <begin position="475"/>
        <end position="506"/>
    </location>
</feature>
<dbReference type="FunFam" id="3.30.160.60:FF:000218">
    <property type="entry name" value="Zinc finger protein 10"/>
    <property type="match status" value="1"/>
</dbReference>
<feature type="compositionally biased region" description="Basic and acidic residues" evidence="10">
    <location>
        <begin position="482"/>
        <end position="494"/>
    </location>
</feature>